<dbReference type="SUPFAM" id="SSF53067">
    <property type="entry name" value="Actin-like ATPase domain"/>
    <property type="match status" value="1"/>
</dbReference>
<gene>
    <name evidence="2" type="ORF">ACFQ5N_12915</name>
</gene>
<keyword evidence="3" id="KW-1185">Reference proteome</keyword>
<dbReference type="PANTHER" id="PTHR18964:SF149">
    <property type="entry name" value="BIFUNCTIONAL UDP-N-ACETYLGLUCOSAMINE 2-EPIMERASE_N-ACETYLMANNOSAMINE KINASE"/>
    <property type="match status" value="1"/>
</dbReference>
<evidence type="ECO:0000256" key="1">
    <source>
        <dbReference type="ARBA" id="ARBA00006479"/>
    </source>
</evidence>
<sequence length="283" mass="30765">MKNLENNIIGIDLGGTKVNIGLVQNNKILSSKKQKLPKNCKDEWDVLNLIIELTKEVIGAHKITGIGVGVPSILDREKGIIHEVQNIPTWHEVHLAAILNKEFNVPVFIDNDANCFALGEYYFGEGKNCSNFVGLTLGTGMGAGIITNNKLMGDANGGSGEFGMIPYKNGVIEDYCSGKFFKNIIKVNGEENSIAAAKGNIDALKSYEIFGEHLANAIKTILYAIDPEKIIIGGSIVQSATYFDESLKKHLSNFAYKKTLQNIEIIYSDTPNIAVLGAAALVY</sequence>
<evidence type="ECO:0000313" key="2">
    <source>
        <dbReference type="EMBL" id="MFD1294737.1"/>
    </source>
</evidence>
<dbReference type="EMBL" id="JBHTMV010000009">
    <property type="protein sequence ID" value="MFD1294737.1"/>
    <property type="molecule type" value="Genomic_DNA"/>
</dbReference>
<dbReference type="Proteomes" id="UP001597241">
    <property type="component" value="Unassembled WGS sequence"/>
</dbReference>
<comment type="caution">
    <text evidence="2">The sequence shown here is derived from an EMBL/GenBank/DDBJ whole genome shotgun (WGS) entry which is preliminary data.</text>
</comment>
<organism evidence="2 3">
    <name type="scientific">Lutibacter holmesii</name>
    <dbReference type="NCBI Taxonomy" id="1137985"/>
    <lineage>
        <taxon>Bacteria</taxon>
        <taxon>Pseudomonadati</taxon>
        <taxon>Bacteroidota</taxon>
        <taxon>Flavobacteriia</taxon>
        <taxon>Flavobacteriales</taxon>
        <taxon>Flavobacteriaceae</taxon>
        <taxon>Lutibacter</taxon>
    </lineage>
</organism>
<dbReference type="PANTHER" id="PTHR18964">
    <property type="entry name" value="ROK (REPRESSOR, ORF, KINASE) FAMILY"/>
    <property type="match status" value="1"/>
</dbReference>
<protein>
    <submittedName>
        <fullName evidence="2">ROK family protein</fullName>
    </submittedName>
</protein>
<dbReference type="RefSeq" id="WP_386810066.1">
    <property type="nucleotide sequence ID" value="NZ_JBHTMV010000009.1"/>
</dbReference>
<dbReference type="CDD" id="cd23763">
    <property type="entry name" value="ASKHA_ATPase_ROK"/>
    <property type="match status" value="1"/>
</dbReference>
<name>A0ABW3WS53_9FLAO</name>
<reference evidence="3" key="1">
    <citation type="journal article" date="2019" name="Int. J. Syst. Evol. Microbiol.">
        <title>The Global Catalogue of Microorganisms (GCM) 10K type strain sequencing project: providing services to taxonomists for standard genome sequencing and annotation.</title>
        <authorList>
            <consortium name="The Broad Institute Genomics Platform"/>
            <consortium name="The Broad Institute Genome Sequencing Center for Infectious Disease"/>
            <person name="Wu L."/>
            <person name="Ma J."/>
        </authorList>
    </citation>
    <scope>NUCLEOTIDE SEQUENCE [LARGE SCALE GENOMIC DNA]</scope>
    <source>
        <strain evidence="3">CCUG 62221</strain>
    </source>
</reference>
<comment type="similarity">
    <text evidence="1">Belongs to the ROK (NagC/XylR) family.</text>
</comment>
<evidence type="ECO:0000313" key="3">
    <source>
        <dbReference type="Proteomes" id="UP001597241"/>
    </source>
</evidence>
<dbReference type="InterPro" id="IPR000600">
    <property type="entry name" value="ROK"/>
</dbReference>
<accession>A0ABW3WS53</accession>
<dbReference type="InterPro" id="IPR043129">
    <property type="entry name" value="ATPase_NBD"/>
</dbReference>
<proteinExistence type="inferred from homology"/>
<dbReference type="Gene3D" id="3.30.420.40">
    <property type="match status" value="2"/>
</dbReference>
<dbReference type="Pfam" id="PF00480">
    <property type="entry name" value="ROK"/>
    <property type="match status" value="1"/>
</dbReference>